<evidence type="ECO:0000256" key="7">
    <source>
        <dbReference type="ARBA" id="ARBA00023027"/>
    </source>
</evidence>
<evidence type="ECO:0000313" key="11">
    <source>
        <dbReference type="EMBL" id="MBB5841744.1"/>
    </source>
</evidence>
<accession>A0A841AH55</accession>
<dbReference type="GO" id="GO:0004022">
    <property type="term" value="F:alcohol dehydrogenase (NAD+) activity"/>
    <property type="evidence" value="ECO:0007669"/>
    <property type="project" value="UniProtKB-EC"/>
</dbReference>
<evidence type="ECO:0000313" key="12">
    <source>
        <dbReference type="Proteomes" id="UP000536685"/>
    </source>
</evidence>
<dbReference type="Gene3D" id="3.40.50.720">
    <property type="entry name" value="NAD(P)-binding Rossmann-like Domain"/>
    <property type="match status" value="1"/>
</dbReference>
<organism evidence="11 12">
    <name type="scientific">Conyzicola lurida</name>
    <dbReference type="NCBI Taxonomy" id="1172621"/>
    <lineage>
        <taxon>Bacteria</taxon>
        <taxon>Bacillati</taxon>
        <taxon>Actinomycetota</taxon>
        <taxon>Actinomycetes</taxon>
        <taxon>Micrococcales</taxon>
        <taxon>Microbacteriaceae</taxon>
        <taxon>Conyzicola</taxon>
    </lineage>
</organism>
<dbReference type="RefSeq" id="WP_343061810.1">
    <property type="nucleotide sequence ID" value="NZ_JACHMJ010000001.1"/>
</dbReference>
<keyword evidence="6" id="KW-0560">Oxidoreductase</keyword>
<dbReference type="Gene3D" id="3.90.180.10">
    <property type="entry name" value="Medium-chain alcohol dehydrogenases, catalytic domain"/>
    <property type="match status" value="1"/>
</dbReference>
<dbReference type="InterPro" id="IPR011032">
    <property type="entry name" value="GroES-like_sf"/>
</dbReference>
<evidence type="ECO:0000256" key="8">
    <source>
        <dbReference type="RuleBase" id="RU361277"/>
    </source>
</evidence>
<dbReference type="SUPFAM" id="SSF50129">
    <property type="entry name" value="GroES-like"/>
    <property type="match status" value="1"/>
</dbReference>
<dbReference type="GO" id="GO:0008270">
    <property type="term" value="F:zinc ion binding"/>
    <property type="evidence" value="ECO:0007669"/>
    <property type="project" value="InterPro"/>
</dbReference>
<dbReference type="EC" id="1.1.1.1" evidence="3"/>
<dbReference type="AlphaFoldDB" id="A0A841AH55"/>
<evidence type="ECO:0000259" key="10">
    <source>
        <dbReference type="Pfam" id="PF08240"/>
    </source>
</evidence>
<dbReference type="InterPro" id="IPR017743">
    <property type="entry name" value="ADH_phosphonate_catab-assoc"/>
</dbReference>
<comment type="caution">
    <text evidence="11">The sequence shown here is derived from an EMBL/GenBank/DDBJ whole genome shotgun (WGS) entry which is preliminary data.</text>
</comment>
<sequence>MRISPPATAMIYSGPADPHRPLAVDSVDLRPGDALVEIELATVCGSDVHTVGGHRSTPTPTVLGHEQVGRVVALGDGAVRADGTALAIGDRVVWSATVSCGDCDRCTAGLTQKCRALRKFGHERVDDAWTLNGGFATHAHLPRGMAVVAVPDHIPADVLAPLACGTATAWAAVAAALDGREPRGLSLVVTGGGLIGLSAAAIASSLGARVTLADPDPARRDLATRFGASVVLDPTSQTAEPCDAAIEASGSRHAVAAAIDALDVGGVAALVGSVFPGDAVPLDPESIVRRLATVRGVHNYTPRHLVDAADWVAQHHDAFPFAELVGERFALAELDSAIALAAAGTHVRVAVSAG</sequence>
<dbReference type="GO" id="GO:0005737">
    <property type="term" value="C:cytoplasm"/>
    <property type="evidence" value="ECO:0007669"/>
    <property type="project" value="TreeGrafter"/>
</dbReference>
<keyword evidence="7" id="KW-0520">NAD</keyword>
<gene>
    <name evidence="11" type="ORF">HD599_000067</name>
</gene>
<dbReference type="InterPro" id="IPR036291">
    <property type="entry name" value="NAD(P)-bd_dom_sf"/>
</dbReference>
<evidence type="ECO:0000259" key="9">
    <source>
        <dbReference type="Pfam" id="PF00107"/>
    </source>
</evidence>
<keyword evidence="12" id="KW-1185">Reference proteome</keyword>
<comment type="similarity">
    <text evidence="2 8">Belongs to the zinc-containing alcohol dehydrogenase family.</text>
</comment>
<evidence type="ECO:0000256" key="1">
    <source>
        <dbReference type="ARBA" id="ARBA00001947"/>
    </source>
</evidence>
<feature type="domain" description="Alcohol dehydrogenase-like N-terminal" evidence="10">
    <location>
        <begin position="31"/>
        <end position="152"/>
    </location>
</feature>
<dbReference type="Proteomes" id="UP000536685">
    <property type="component" value="Unassembled WGS sequence"/>
</dbReference>
<reference evidence="11 12" key="1">
    <citation type="submission" date="2020-08" db="EMBL/GenBank/DDBJ databases">
        <title>Sequencing the genomes of 1000 actinobacteria strains.</title>
        <authorList>
            <person name="Klenk H.-P."/>
        </authorList>
    </citation>
    <scope>NUCLEOTIDE SEQUENCE [LARGE SCALE GENOMIC DNA]</scope>
    <source>
        <strain evidence="11 12">DSM 105784</strain>
    </source>
</reference>
<comment type="cofactor">
    <cofactor evidence="1 8">
        <name>Zn(2+)</name>
        <dbReference type="ChEBI" id="CHEBI:29105"/>
    </cofactor>
</comment>
<dbReference type="CDD" id="cd08231">
    <property type="entry name" value="MDR_TM0436_like"/>
    <property type="match status" value="1"/>
</dbReference>
<dbReference type="InterPro" id="IPR013149">
    <property type="entry name" value="ADH-like_C"/>
</dbReference>
<dbReference type="PANTHER" id="PTHR42940">
    <property type="entry name" value="ALCOHOL DEHYDROGENASE 1-RELATED"/>
    <property type="match status" value="1"/>
</dbReference>
<feature type="domain" description="Alcohol dehydrogenase-like C-terminal" evidence="9">
    <location>
        <begin position="195"/>
        <end position="313"/>
    </location>
</feature>
<evidence type="ECO:0000256" key="6">
    <source>
        <dbReference type="ARBA" id="ARBA00023002"/>
    </source>
</evidence>
<keyword evidence="4 8" id="KW-0479">Metal-binding</keyword>
<dbReference type="Pfam" id="PF00107">
    <property type="entry name" value="ADH_zinc_N"/>
    <property type="match status" value="1"/>
</dbReference>
<dbReference type="SUPFAM" id="SSF51735">
    <property type="entry name" value="NAD(P)-binding Rossmann-fold domains"/>
    <property type="match status" value="1"/>
</dbReference>
<dbReference type="InterPro" id="IPR002328">
    <property type="entry name" value="ADH_Zn_CS"/>
</dbReference>
<name>A0A841AH55_9MICO</name>
<keyword evidence="5 8" id="KW-0862">Zinc</keyword>
<dbReference type="PROSITE" id="PS00059">
    <property type="entry name" value="ADH_ZINC"/>
    <property type="match status" value="1"/>
</dbReference>
<protein>
    <recommendedName>
        <fullName evidence="3">alcohol dehydrogenase</fullName>
        <ecNumber evidence="3">1.1.1.1</ecNumber>
    </recommendedName>
</protein>
<dbReference type="EMBL" id="JACHMJ010000001">
    <property type="protein sequence ID" value="MBB5841744.1"/>
    <property type="molecule type" value="Genomic_DNA"/>
</dbReference>
<evidence type="ECO:0000256" key="3">
    <source>
        <dbReference type="ARBA" id="ARBA00013190"/>
    </source>
</evidence>
<dbReference type="InterPro" id="IPR013154">
    <property type="entry name" value="ADH-like_N"/>
</dbReference>
<proteinExistence type="inferred from homology"/>
<evidence type="ECO:0000256" key="5">
    <source>
        <dbReference type="ARBA" id="ARBA00022833"/>
    </source>
</evidence>
<evidence type="ECO:0000256" key="4">
    <source>
        <dbReference type="ARBA" id="ARBA00022723"/>
    </source>
</evidence>
<dbReference type="PANTHER" id="PTHR42940:SF3">
    <property type="entry name" value="ALCOHOL DEHYDROGENASE 1-RELATED"/>
    <property type="match status" value="1"/>
</dbReference>
<evidence type="ECO:0000256" key="2">
    <source>
        <dbReference type="ARBA" id="ARBA00008072"/>
    </source>
</evidence>
<dbReference type="NCBIfam" id="TIGR03366">
    <property type="entry name" value="HpnZ_proposed"/>
    <property type="match status" value="1"/>
</dbReference>
<dbReference type="Pfam" id="PF08240">
    <property type="entry name" value="ADH_N"/>
    <property type="match status" value="1"/>
</dbReference>